<dbReference type="EC" id="7.1.1.-" evidence="13"/>
<keyword evidence="10 13" id="KW-0411">Iron-sulfur</keyword>
<dbReference type="InterPro" id="IPR011537">
    <property type="entry name" value="NADH-UbQ_OxRdtase_suF"/>
</dbReference>
<protein>
    <recommendedName>
        <fullName evidence="13">NADH-quinone oxidoreductase subunit F</fullName>
        <ecNumber evidence="13">7.1.1.-</ecNumber>
    </recommendedName>
</protein>
<dbReference type="GO" id="GO:0046872">
    <property type="term" value="F:metal ion binding"/>
    <property type="evidence" value="ECO:0007669"/>
    <property type="project" value="UniProtKB-KW"/>
</dbReference>
<dbReference type="InterPro" id="IPR019575">
    <property type="entry name" value="Nuop51_4Fe4S-bd"/>
</dbReference>
<keyword evidence="8" id="KW-1278">Translocase</keyword>
<dbReference type="FunFam" id="3.40.50.11540:FF:000001">
    <property type="entry name" value="NADH dehydrogenase [ubiquinone] flavoprotein 1, mitochondrial"/>
    <property type="match status" value="1"/>
</dbReference>
<gene>
    <name evidence="15" type="ORF">DCO56_14975</name>
</gene>
<dbReference type="PANTHER" id="PTHR43578:SF3">
    <property type="entry name" value="NADH-QUINONE OXIDOREDUCTASE SUBUNIT F"/>
    <property type="match status" value="1"/>
</dbReference>
<dbReference type="InterPro" id="IPR037225">
    <property type="entry name" value="Nuo51_FMN-bd_sf"/>
</dbReference>
<dbReference type="RefSeq" id="WP_108634600.1">
    <property type="nucleotide sequence ID" value="NZ_QCXX01000004.1"/>
</dbReference>
<dbReference type="Pfam" id="PF10589">
    <property type="entry name" value="NADH_4Fe-4S"/>
    <property type="match status" value="1"/>
</dbReference>
<dbReference type="GO" id="GO:0048038">
    <property type="term" value="F:quinone binding"/>
    <property type="evidence" value="ECO:0007669"/>
    <property type="project" value="UniProtKB-KW"/>
</dbReference>
<accession>A0A363NRG3</accession>
<evidence type="ECO:0000256" key="4">
    <source>
        <dbReference type="ARBA" id="ARBA00022485"/>
    </source>
</evidence>
<keyword evidence="6 13" id="KW-0288">FMN</keyword>
<dbReference type="Pfam" id="PF01512">
    <property type="entry name" value="Complex1_51K"/>
    <property type="match status" value="1"/>
</dbReference>
<keyword evidence="7 13" id="KW-0479">Metal-binding</keyword>
<evidence type="ECO:0000256" key="7">
    <source>
        <dbReference type="ARBA" id="ARBA00022723"/>
    </source>
</evidence>
<dbReference type="GO" id="GO:0008137">
    <property type="term" value="F:NADH dehydrogenase (ubiquinone) activity"/>
    <property type="evidence" value="ECO:0007669"/>
    <property type="project" value="InterPro"/>
</dbReference>
<dbReference type="Gene3D" id="3.10.20.600">
    <property type="match status" value="1"/>
</dbReference>
<comment type="cofactor">
    <cofactor evidence="2 13">
        <name>[4Fe-4S] cluster</name>
        <dbReference type="ChEBI" id="CHEBI:49883"/>
    </cofactor>
</comment>
<dbReference type="Gene3D" id="1.20.1440.230">
    <property type="entry name" value="NADH-ubiquinone oxidoreductase 51kDa subunit, iron-sulphur binding domain"/>
    <property type="match status" value="1"/>
</dbReference>
<dbReference type="OrthoDB" id="9761899at2"/>
<dbReference type="SUPFAM" id="SSF142019">
    <property type="entry name" value="Nqo1 FMN-binding domain-like"/>
    <property type="match status" value="1"/>
</dbReference>
<comment type="cofactor">
    <cofactor evidence="1 13">
        <name>FMN</name>
        <dbReference type="ChEBI" id="CHEBI:58210"/>
    </cofactor>
</comment>
<dbReference type="SMART" id="SM00928">
    <property type="entry name" value="NADH_4Fe-4S"/>
    <property type="match status" value="1"/>
</dbReference>
<evidence type="ECO:0000256" key="10">
    <source>
        <dbReference type="ARBA" id="ARBA00023014"/>
    </source>
</evidence>
<keyword evidence="11 13" id="KW-0520">NAD</keyword>
<keyword evidence="16" id="KW-1185">Reference proteome</keyword>
<evidence type="ECO:0000256" key="11">
    <source>
        <dbReference type="ARBA" id="ARBA00023027"/>
    </source>
</evidence>
<dbReference type="Proteomes" id="UP000250831">
    <property type="component" value="Unassembled WGS sequence"/>
</dbReference>
<keyword evidence="5 13" id="KW-0285">Flavoprotein</keyword>
<keyword evidence="15" id="KW-0560">Oxidoreductase</keyword>
<dbReference type="NCBIfam" id="TIGR01959">
    <property type="entry name" value="nuoF_fam"/>
    <property type="match status" value="1"/>
</dbReference>
<dbReference type="SUPFAM" id="SSF142984">
    <property type="entry name" value="Nqo1 middle domain-like"/>
    <property type="match status" value="1"/>
</dbReference>
<dbReference type="PROSITE" id="PS00645">
    <property type="entry name" value="COMPLEX1_51K_2"/>
    <property type="match status" value="1"/>
</dbReference>
<proteinExistence type="inferred from homology"/>
<dbReference type="NCBIfam" id="NF010120">
    <property type="entry name" value="PRK13596.1"/>
    <property type="match status" value="1"/>
</dbReference>
<evidence type="ECO:0000259" key="14">
    <source>
        <dbReference type="SMART" id="SM00928"/>
    </source>
</evidence>
<evidence type="ECO:0000256" key="1">
    <source>
        <dbReference type="ARBA" id="ARBA00001917"/>
    </source>
</evidence>
<sequence>MARKLLLTHIDVPGINTFEVYRQKGGYVAVEKVIKTMSPEDVVEEVKKSGLRGRGGAGFPTGMKWSFLAKPEGVPRYLVCNADESEPGTFKDRYLMTHIPHALIEGMIVSSFALGANTSYIYVRGEMMPQIRILERAIAEAKANGFLGKNILGSGYDLEIYVQPGGGAYICGEETALLESLEGKRGNPRIKPPFPAIAGLYNCPTVVNNVESIAATVPIINLGGEEYATIGVERSTGTKLISASGNIVKPGVYEIELGLSVEEFIYSDEYCGGIANGKRMKAVVAGGSSVPILPANLILKTAAGNSRLMTYESLSDGGFQTGTMLGSGGFIVFDEDQCVVRNTWNFARFYHHESCGQCSPCREGTGWMEKVLHKIESGHGAMSDIDLLWDVQRKIEGNTICPLGDAAAWPVAAAIRHFRDEFEWHILHPEESQTRNYGLAHYADPLQPIVS</sequence>
<evidence type="ECO:0000313" key="15">
    <source>
        <dbReference type="EMBL" id="PUV23241.1"/>
    </source>
</evidence>
<evidence type="ECO:0000256" key="3">
    <source>
        <dbReference type="ARBA" id="ARBA00007523"/>
    </source>
</evidence>
<evidence type="ECO:0000256" key="12">
    <source>
        <dbReference type="ARBA" id="ARBA00047712"/>
    </source>
</evidence>
<evidence type="ECO:0000256" key="6">
    <source>
        <dbReference type="ARBA" id="ARBA00022643"/>
    </source>
</evidence>
<comment type="function">
    <text evidence="13">NDH-1 shuttles electrons from NADH, via FMN and iron-sulfur (Fe-S) centers, to quinones in the respiratory chain.</text>
</comment>
<keyword evidence="13" id="KW-0874">Quinone</keyword>
<dbReference type="Gene3D" id="6.10.250.1450">
    <property type="match status" value="1"/>
</dbReference>
<evidence type="ECO:0000256" key="9">
    <source>
        <dbReference type="ARBA" id="ARBA00023004"/>
    </source>
</evidence>
<dbReference type="EMBL" id="QCXX01000004">
    <property type="protein sequence ID" value="PUV23241.1"/>
    <property type="molecule type" value="Genomic_DNA"/>
</dbReference>
<dbReference type="SUPFAM" id="SSF140490">
    <property type="entry name" value="Nqo1C-terminal domain-like"/>
    <property type="match status" value="1"/>
</dbReference>
<dbReference type="InterPro" id="IPR037207">
    <property type="entry name" value="Nuop51_4Fe4S-bd_sf"/>
</dbReference>
<dbReference type="PANTHER" id="PTHR43578">
    <property type="entry name" value="NADH-QUINONE OXIDOREDUCTASE SUBUNIT F"/>
    <property type="match status" value="1"/>
</dbReference>
<evidence type="ECO:0000256" key="5">
    <source>
        <dbReference type="ARBA" id="ARBA00022630"/>
    </source>
</evidence>
<dbReference type="GO" id="GO:0051287">
    <property type="term" value="F:NAD binding"/>
    <property type="evidence" value="ECO:0007669"/>
    <property type="project" value="UniProtKB-UniRule"/>
</dbReference>
<dbReference type="FunFam" id="1.20.1440.230:FF:000001">
    <property type="entry name" value="Mitochondrial NADH dehydrogenase flavoprotein 1"/>
    <property type="match status" value="1"/>
</dbReference>
<dbReference type="AlphaFoldDB" id="A0A363NRG3"/>
<keyword evidence="9 13" id="KW-0408">Iron</keyword>
<evidence type="ECO:0000256" key="2">
    <source>
        <dbReference type="ARBA" id="ARBA00001966"/>
    </source>
</evidence>
<dbReference type="GO" id="GO:0016491">
    <property type="term" value="F:oxidoreductase activity"/>
    <property type="evidence" value="ECO:0007669"/>
    <property type="project" value="UniProtKB-KW"/>
</dbReference>
<dbReference type="Gene3D" id="3.40.50.11540">
    <property type="entry name" value="NADH-ubiquinone oxidoreductase 51kDa subunit"/>
    <property type="match status" value="1"/>
</dbReference>
<dbReference type="GO" id="GO:0051539">
    <property type="term" value="F:4 iron, 4 sulfur cluster binding"/>
    <property type="evidence" value="ECO:0007669"/>
    <property type="project" value="UniProtKB-UniRule"/>
</dbReference>
<evidence type="ECO:0000256" key="13">
    <source>
        <dbReference type="RuleBase" id="RU364066"/>
    </source>
</evidence>
<comment type="catalytic activity">
    <reaction evidence="12 13">
        <text>a quinone + NADH + 5 H(+)(in) = a quinol + NAD(+) + 4 H(+)(out)</text>
        <dbReference type="Rhea" id="RHEA:57888"/>
        <dbReference type="ChEBI" id="CHEBI:15378"/>
        <dbReference type="ChEBI" id="CHEBI:24646"/>
        <dbReference type="ChEBI" id="CHEBI:57540"/>
        <dbReference type="ChEBI" id="CHEBI:57945"/>
        <dbReference type="ChEBI" id="CHEBI:132124"/>
    </reaction>
</comment>
<evidence type="ECO:0000313" key="16">
    <source>
        <dbReference type="Proteomes" id="UP000250831"/>
    </source>
</evidence>
<dbReference type="InterPro" id="IPR011538">
    <property type="entry name" value="Nuo51_FMN-bd"/>
</dbReference>
<feature type="domain" description="NADH-ubiquinone oxidoreductase 51kDa subunit iron-sulphur binding" evidence="14">
    <location>
        <begin position="340"/>
        <end position="385"/>
    </location>
</feature>
<comment type="similarity">
    <text evidence="3 13">Belongs to the complex I 51 kDa subunit family.</text>
</comment>
<keyword evidence="4 13" id="KW-0004">4Fe-4S</keyword>
<name>A0A363NRG3_9SPHI</name>
<evidence type="ECO:0000256" key="8">
    <source>
        <dbReference type="ARBA" id="ARBA00022967"/>
    </source>
</evidence>
<dbReference type="InterPro" id="IPR001949">
    <property type="entry name" value="NADH-UbQ_OxRdtase_51kDa_CS"/>
</dbReference>
<comment type="caution">
    <text evidence="15">The sequence shown here is derived from an EMBL/GenBank/DDBJ whole genome shotgun (WGS) entry which is preliminary data.</text>
</comment>
<reference evidence="15 16" key="1">
    <citation type="submission" date="2018-04" db="EMBL/GenBank/DDBJ databases">
        <title>Sphingobacterium sp. M46 Genome.</title>
        <authorList>
            <person name="Cheng J."/>
            <person name="Li Y."/>
        </authorList>
    </citation>
    <scope>NUCLEOTIDE SEQUENCE [LARGE SCALE GENOMIC DNA]</scope>
    <source>
        <strain evidence="15 16">M46</strain>
    </source>
</reference>
<organism evidence="15 16">
    <name type="scientific">Sphingobacterium athyrii</name>
    <dbReference type="NCBI Taxonomy" id="2152717"/>
    <lineage>
        <taxon>Bacteria</taxon>
        <taxon>Pseudomonadati</taxon>
        <taxon>Bacteroidota</taxon>
        <taxon>Sphingobacteriia</taxon>
        <taxon>Sphingobacteriales</taxon>
        <taxon>Sphingobacteriaceae</taxon>
        <taxon>Sphingobacterium</taxon>
    </lineage>
</organism>
<dbReference type="GO" id="GO:0010181">
    <property type="term" value="F:FMN binding"/>
    <property type="evidence" value="ECO:0007669"/>
    <property type="project" value="InterPro"/>
</dbReference>